<reference evidence="3" key="1">
    <citation type="journal article" date="2019" name="Int. J. Syst. Evol. Microbiol.">
        <title>The Global Catalogue of Microorganisms (GCM) 10K type strain sequencing project: providing services to taxonomists for standard genome sequencing and annotation.</title>
        <authorList>
            <consortium name="The Broad Institute Genomics Platform"/>
            <consortium name="The Broad Institute Genome Sequencing Center for Infectious Disease"/>
            <person name="Wu L."/>
            <person name="Ma J."/>
        </authorList>
    </citation>
    <scope>NUCLEOTIDE SEQUENCE [LARGE SCALE GENOMIC DNA]</scope>
    <source>
        <strain evidence="3">CGMCC 1.10363</strain>
    </source>
</reference>
<name>A0ABV8Q561_9MICO</name>
<dbReference type="RefSeq" id="WP_390227636.1">
    <property type="nucleotide sequence ID" value="NZ_JBHSCN010000003.1"/>
</dbReference>
<protein>
    <recommendedName>
        <fullName evidence="4">DUF2975 domain-containing protein</fullName>
    </recommendedName>
</protein>
<evidence type="ECO:0000313" key="3">
    <source>
        <dbReference type="Proteomes" id="UP001595900"/>
    </source>
</evidence>
<proteinExistence type="predicted"/>
<sequence length="224" mass="23397">MSTVDEAGRPLTRSHAVRFIYWTSLAYLVLAAIELVDAVVQLSTRLGQRSSGIIMTWNPGFPAPQPTHYEMSGAPYVAQGSTAYFTQMTGTVRDVPVASIVVTGLGDIVSVLCGAGIAVCIFVLAQRMAAGAPFVRASARALVALAAIVFFGFEGAQVLHAVGSNLAENVLIASPQEPDGQWSPPISEGPGFSLLPIYVSVGLLALAAVFRAGAAYRDDSDGLV</sequence>
<keyword evidence="1" id="KW-0812">Transmembrane</keyword>
<evidence type="ECO:0000256" key="1">
    <source>
        <dbReference type="SAM" id="Phobius"/>
    </source>
</evidence>
<gene>
    <name evidence="2" type="ORF">ACFOYW_05020</name>
</gene>
<feature type="transmembrane region" description="Helical" evidence="1">
    <location>
        <begin position="137"/>
        <end position="159"/>
    </location>
</feature>
<feature type="transmembrane region" description="Helical" evidence="1">
    <location>
        <begin position="192"/>
        <end position="210"/>
    </location>
</feature>
<comment type="caution">
    <text evidence="2">The sequence shown here is derived from an EMBL/GenBank/DDBJ whole genome shotgun (WGS) entry which is preliminary data.</text>
</comment>
<evidence type="ECO:0000313" key="2">
    <source>
        <dbReference type="EMBL" id="MFC4242728.1"/>
    </source>
</evidence>
<keyword evidence="1" id="KW-1133">Transmembrane helix</keyword>
<organism evidence="2 3">
    <name type="scientific">Gryllotalpicola reticulitermitis</name>
    <dbReference type="NCBI Taxonomy" id="1184153"/>
    <lineage>
        <taxon>Bacteria</taxon>
        <taxon>Bacillati</taxon>
        <taxon>Actinomycetota</taxon>
        <taxon>Actinomycetes</taxon>
        <taxon>Micrococcales</taxon>
        <taxon>Microbacteriaceae</taxon>
        <taxon>Gryllotalpicola</taxon>
    </lineage>
</organism>
<feature type="transmembrane region" description="Helical" evidence="1">
    <location>
        <begin position="19"/>
        <end position="40"/>
    </location>
</feature>
<keyword evidence="1" id="KW-0472">Membrane</keyword>
<dbReference type="EMBL" id="JBHSCN010000003">
    <property type="protein sequence ID" value="MFC4242728.1"/>
    <property type="molecule type" value="Genomic_DNA"/>
</dbReference>
<dbReference type="Proteomes" id="UP001595900">
    <property type="component" value="Unassembled WGS sequence"/>
</dbReference>
<keyword evidence="3" id="KW-1185">Reference proteome</keyword>
<evidence type="ECO:0008006" key="4">
    <source>
        <dbReference type="Google" id="ProtNLM"/>
    </source>
</evidence>
<feature type="transmembrane region" description="Helical" evidence="1">
    <location>
        <begin position="97"/>
        <end position="125"/>
    </location>
</feature>
<accession>A0ABV8Q561</accession>